<keyword evidence="2 7" id="KW-0997">Cell inner membrane</keyword>
<accession>A0A7Z0KXG1</accession>
<dbReference type="PANTHER" id="PTHR35851:SF1">
    <property type="entry name" value="CELL DIVISION PROTEIN FTSQ"/>
    <property type="match status" value="1"/>
</dbReference>
<feature type="region of interest" description="Disordered" evidence="8">
    <location>
        <begin position="103"/>
        <end position="130"/>
    </location>
</feature>
<feature type="compositionally biased region" description="Basic and acidic residues" evidence="8">
    <location>
        <begin position="39"/>
        <end position="53"/>
    </location>
</feature>
<dbReference type="GO" id="GO:0032153">
    <property type="term" value="C:cell division site"/>
    <property type="evidence" value="ECO:0007669"/>
    <property type="project" value="UniProtKB-UniRule"/>
</dbReference>
<evidence type="ECO:0000256" key="1">
    <source>
        <dbReference type="ARBA" id="ARBA00022475"/>
    </source>
</evidence>
<protein>
    <recommendedName>
        <fullName evidence="7">Cell division protein FtsQ</fullName>
    </recommendedName>
</protein>
<gene>
    <name evidence="7" type="primary">ftsQ</name>
    <name evidence="10" type="ORF">HUK65_05190</name>
</gene>
<dbReference type="InterPro" id="IPR045335">
    <property type="entry name" value="FtsQ_C_sf"/>
</dbReference>
<feature type="compositionally biased region" description="Basic and acidic residues" evidence="8">
    <location>
        <begin position="120"/>
        <end position="130"/>
    </location>
</feature>
<dbReference type="Gene3D" id="3.40.50.11690">
    <property type="entry name" value="Cell division protein FtsQ/DivIB"/>
    <property type="match status" value="1"/>
</dbReference>
<dbReference type="Pfam" id="PF03799">
    <property type="entry name" value="FtsQ_DivIB_C"/>
    <property type="match status" value="1"/>
</dbReference>
<dbReference type="InterPro" id="IPR005548">
    <property type="entry name" value="Cell_div_FtsQ/DivIB_C"/>
</dbReference>
<dbReference type="PANTHER" id="PTHR35851">
    <property type="entry name" value="CELL DIVISION PROTEIN FTSQ"/>
    <property type="match status" value="1"/>
</dbReference>
<evidence type="ECO:0000256" key="3">
    <source>
        <dbReference type="ARBA" id="ARBA00022618"/>
    </source>
</evidence>
<evidence type="ECO:0000256" key="7">
    <source>
        <dbReference type="HAMAP-Rule" id="MF_00911"/>
    </source>
</evidence>
<comment type="function">
    <text evidence="7">Essential cell division protein.</text>
</comment>
<feature type="compositionally biased region" description="Polar residues" evidence="8">
    <location>
        <begin position="63"/>
        <end position="74"/>
    </location>
</feature>
<keyword evidence="7" id="KW-0472">Membrane</keyword>
<comment type="subcellular location">
    <subcellularLocation>
        <location evidence="7">Cell inner membrane</location>
        <topology evidence="7">Single-pass type II membrane protein</topology>
    </subcellularLocation>
    <text evidence="7">Localizes to the division septum.</text>
</comment>
<evidence type="ECO:0000256" key="5">
    <source>
        <dbReference type="ARBA" id="ARBA00022989"/>
    </source>
</evidence>
<evidence type="ECO:0000256" key="8">
    <source>
        <dbReference type="SAM" id="MobiDB-lite"/>
    </source>
</evidence>
<keyword evidence="4 7" id="KW-0812">Transmembrane</keyword>
<evidence type="ECO:0000259" key="9">
    <source>
        <dbReference type="Pfam" id="PF03799"/>
    </source>
</evidence>
<dbReference type="EMBL" id="JACBXS010000007">
    <property type="protein sequence ID" value="NYS24380.1"/>
    <property type="molecule type" value="Genomic_DNA"/>
</dbReference>
<dbReference type="GO" id="GO:0090529">
    <property type="term" value="P:cell septum assembly"/>
    <property type="evidence" value="ECO:0007669"/>
    <property type="project" value="InterPro"/>
</dbReference>
<evidence type="ECO:0000256" key="2">
    <source>
        <dbReference type="ARBA" id="ARBA00022519"/>
    </source>
</evidence>
<keyword evidence="1 7" id="KW-1003">Cell membrane</keyword>
<keyword evidence="5 7" id="KW-1133">Transmembrane helix</keyword>
<proteinExistence type="inferred from homology"/>
<dbReference type="GO" id="GO:0043093">
    <property type="term" value="P:FtsZ-dependent cytokinesis"/>
    <property type="evidence" value="ECO:0007669"/>
    <property type="project" value="UniProtKB-UniRule"/>
</dbReference>
<evidence type="ECO:0000256" key="4">
    <source>
        <dbReference type="ARBA" id="ARBA00022692"/>
    </source>
</evidence>
<reference evidence="10 11" key="1">
    <citation type="journal article" date="2000" name="Arch. Microbiol.">
        <title>Rhodobaca bogoriensis gen. nov. and sp. nov., an alkaliphilic purple nonsulfur bacterium from African Rift Valley soda lakes.</title>
        <authorList>
            <person name="Milford A.D."/>
            <person name="Achenbach L.A."/>
            <person name="Jung D.O."/>
            <person name="Madigan M.T."/>
        </authorList>
    </citation>
    <scope>NUCLEOTIDE SEQUENCE [LARGE SCALE GENOMIC DNA]</scope>
    <source>
        <strain evidence="10 11">2376</strain>
    </source>
</reference>
<dbReference type="AlphaFoldDB" id="A0A7Z0KXG1"/>
<dbReference type="InterPro" id="IPR026579">
    <property type="entry name" value="FtsQ"/>
</dbReference>
<feature type="domain" description="Cell division protein FtsQ/DivIB C-terminal" evidence="9">
    <location>
        <begin position="285"/>
        <end position="398"/>
    </location>
</feature>
<evidence type="ECO:0000313" key="10">
    <source>
        <dbReference type="EMBL" id="NYS24380.1"/>
    </source>
</evidence>
<name>A0A7Z0KXG1_9RHOB</name>
<comment type="caution">
    <text evidence="10">The sequence shown here is derived from an EMBL/GenBank/DDBJ whole genome shotgun (WGS) entry which is preliminary data.</text>
</comment>
<evidence type="ECO:0000256" key="6">
    <source>
        <dbReference type="ARBA" id="ARBA00023306"/>
    </source>
</evidence>
<keyword evidence="6 7" id="KW-0131">Cell cycle</keyword>
<evidence type="ECO:0000313" key="11">
    <source>
        <dbReference type="Proteomes" id="UP000529417"/>
    </source>
</evidence>
<dbReference type="GO" id="GO:0005886">
    <property type="term" value="C:plasma membrane"/>
    <property type="evidence" value="ECO:0007669"/>
    <property type="project" value="UniProtKB-SubCell"/>
</dbReference>
<feature type="region of interest" description="Disordered" evidence="8">
    <location>
        <begin position="1"/>
        <end position="74"/>
    </location>
</feature>
<comment type="similarity">
    <text evidence="7">Belongs to the FtsQ/DivIB family. FtsQ subfamily.</text>
</comment>
<dbReference type="Proteomes" id="UP000529417">
    <property type="component" value="Unassembled WGS sequence"/>
</dbReference>
<keyword evidence="11" id="KW-1185">Reference proteome</keyword>
<feature type="compositionally biased region" description="Low complexity" evidence="8">
    <location>
        <begin position="103"/>
        <end position="119"/>
    </location>
</feature>
<keyword evidence="3 7" id="KW-0132">Cell division</keyword>
<sequence>MPPIEPPLRRPPGSRPSLRAGPGPALPGSPRINPFGAEDYTRAAEIHSADPHRQARAAGHRPGQSTYATGSAQNRDAAFASEIAWDRRAYAPGWSLGHRLAPARATPQRAAPRSAPPARDTAHDTARDTAPRSFWPFRRAAAVAHDPAPSRLAYRLNRMWLTPAFRRSLTVGSPIALIGFCIGLIAADPARRAYMVETVEGWHAALIDRAEFQVGTVSVPDVSPELRAMVMERLDLSLPLSSFRMDLEALRASVEAIDAVRTADLRIASGGDLLVTIVERKPAVVWRSRTGLELLDAEGHRIARLAARHAVTDLLLVAGDGASDHVAEALELAAVAKPLQSRLRGLVRVGERRWDLVLDRDQRIMLPEIDPMPALERALALDRAQDLLARDVTHVDLRHPARPVLRLSEGALDTLYSIRQSAE</sequence>
<feature type="compositionally biased region" description="Pro residues" evidence="8">
    <location>
        <begin position="1"/>
        <end position="14"/>
    </location>
</feature>
<dbReference type="HAMAP" id="MF_00911">
    <property type="entry name" value="FtsQ_subfam"/>
    <property type="match status" value="1"/>
</dbReference>
<organism evidence="10 11">
    <name type="scientific">Rhabdonatronobacter sediminivivens</name>
    <dbReference type="NCBI Taxonomy" id="2743469"/>
    <lineage>
        <taxon>Bacteria</taxon>
        <taxon>Pseudomonadati</taxon>
        <taxon>Pseudomonadota</taxon>
        <taxon>Alphaproteobacteria</taxon>
        <taxon>Rhodobacterales</taxon>
        <taxon>Paracoccaceae</taxon>
        <taxon>Rhabdonatronobacter</taxon>
    </lineage>
</organism>
<dbReference type="RefSeq" id="WP_179905081.1">
    <property type="nucleotide sequence ID" value="NZ_JACBXS010000007.1"/>
</dbReference>